<evidence type="ECO:0000313" key="2">
    <source>
        <dbReference type="EMBL" id="CAK0796570.1"/>
    </source>
</evidence>
<reference evidence="2" key="1">
    <citation type="submission" date="2023-10" db="EMBL/GenBank/DDBJ databases">
        <authorList>
            <person name="Chen Y."/>
            <person name="Shah S."/>
            <person name="Dougan E. K."/>
            <person name="Thang M."/>
            <person name="Chan C."/>
        </authorList>
    </citation>
    <scope>NUCLEOTIDE SEQUENCE [LARGE SCALE GENOMIC DNA]</scope>
</reference>
<sequence length="314" mass="33453">MARAAAPSREDAAGGALGPSAARRQRRRASQAWARWSGDLLVHDLQMAVKFWRGRYEKLAAAPGDPSIADRLAVVAGHLHEKVHDKAAPAAALRRAQKGARLAARSSLVVAPSNKLDVKRHGELDPVENGMVRGMVRGSIGQKVGAHCDARGPEVVLEAEGHREAEASADLPSMPAVPRFPSLGAEAQAGARGAFEGGDCVEHNGEHDGAQDVGQYDEDEVSVDATVAPDPGSHGDVPPPLDTVNFDLWARSEVAVEELPTGPPERRWEVAVANCIRAEDLWMATLETLRPADDDSMMDADMECSEVEAAGKLR</sequence>
<keyword evidence="3" id="KW-1185">Reference proteome</keyword>
<dbReference type="Proteomes" id="UP001189429">
    <property type="component" value="Unassembled WGS sequence"/>
</dbReference>
<gene>
    <name evidence="2" type="ORF">PCOR1329_LOCUS5923</name>
</gene>
<evidence type="ECO:0000256" key="1">
    <source>
        <dbReference type="SAM" id="MobiDB-lite"/>
    </source>
</evidence>
<name>A0ABN9PTS1_9DINO</name>
<evidence type="ECO:0000313" key="3">
    <source>
        <dbReference type="Proteomes" id="UP001189429"/>
    </source>
</evidence>
<feature type="non-terminal residue" evidence="2">
    <location>
        <position position="314"/>
    </location>
</feature>
<comment type="caution">
    <text evidence="2">The sequence shown here is derived from an EMBL/GenBank/DDBJ whole genome shotgun (WGS) entry which is preliminary data.</text>
</comment>
<dbReference type="EMBL" id="CAUYUJ010001571">
    <property type="protein sequence ID" value="CAK0796570.1"/>
    <property type="molecule type" value="Genomic_DNA"/>
</dbReference>
<proteinExistence type="predicted"/>
<accession>A0ABN9PTS1</accession>
<feature type="region of interest" description="Disordered" evidence="1">
    <location>
        <begin position="1"/>
        <end position="28"/>
    </location>
</feature>
<protein>
    <submittedName>
        <fullName evidence="2">Uncharacterized protein</fullName>
    </submittedName>
</protein>
<organism evidence="2 3">
    <name type="scientific">Prorocentrum cordatum</name>
    <dbReference type="NCBI Taxonomy" id="2364126"/>
    <lineage>
        <taxon>Eukaryota</taxon>
        <taxon>Sar</taxon>
        <taxon>Alveolata</taxon>
        <taxon>Dinophyceae</taxon>
        <taxon>Prorocentrales</taxon>
        <taxon>Prorocentraceae</taxon>
        <taxon>Prorocentrum</taxon>
    </lineage>
</organism>